<gene>
    <name evidence="13" type="primary">dacA_1</name>
    <name evidence="13" type="ORF">NCTC12722_00796</name>
</gene>
<evidence type="ECO:0000256" key="3">
    <source>
        <dbReference type="ARBA" id="ARBA00022801"/>
    </source>
</evidence>
<organism evidence="13 14">
    <name type="scientific">Afipia felis</name>
    <name type="common">Cat scratch disease bacillus</name>
    <dbReference type="NCBI Taxonomy" id="1035"/>
    <lineage>
        <taxon>Bacteria</taxon>
        <taxon>Pseudomonadati</taxon>
        <taxon>Pseudomonadota</taxon>
        <taxon>Alphaproteobacteria</taxon>
        <taxon>Hyphomicrobiales</taxon>
        <taxon>Nitrobacteraceae</taxon>
        <taxon>Afipia</taxon>
    </lineage>
</organism>
<feature type="domain" description="Peptidase S11 D-alanyl-D-alanine carboxypeptidase A N-terminal" evidence="12">
    <location>
        <begin position="15"/>
        <end position="240"/>
    </location>
</feature>
<sequence length="477" mass="49818">MWLIAIAAALSLHVSATPAHAEAYLLFDANSGKVLQAENATQPWYPASLTKIMTAYVTLTAVKQGRISLNTLLTVSPNAVAQAPSKMGFPAGTTVTVDNALKMMMVKSANDMAVVLAEGVGGSIDGFAGMMNETARQLGMTQSHFVNPNGLPDDAHISSARDIGILARAFYRDLPEYEYFAHLPGIKFGRRVTMNFNKLIGRYPGADGMKTGFICASGFNLVASATRNDKHLIAVVLGAPSSAQRSIKAAQLLEKGFSGSKLAWLKPSLGTVEQLPPLEAAPPNLRDQVCGPHRKRPAAEDEDDDVQITLDNNSDSANPAFALAKLQVNIKASDILSVPAVQAQPIIVYTGPTRTGSSLLAADAEETAKQAAANKALRKARTAAKRGTHKHAKPAVASADKPEAAKQATSAAGKKNTATASAAPAVKPATKPAAHSSTKPAAHAKPVAHPAKKPAANASAKPKAKPTTSQKDSAPKT</sequence>
<dbReference type="GO" id="GO:0009002">
    <property type="term" value="F:serine-type D-Ala-D-Ala carboxypeptidase activity"/>
    <property type="evidence" value="ECO:0007669"/>
    <property type="project" value="UniProtKB-EC"/>
</dbReference>
<dbReference type="AlphaFoldDB" id="A0A380W3R9"/>
<feature type="active site" description="Proton acceptor" evidence="7">
    <location>
        <position position="51"/>
    </location>
</feature>
<dbReference type="Pfam" id="PF00768">
    <property type="entry name" value="Peptidase_S11"/>
    <property type="match status" value="1"/>
</dbReference>
<evidence type="ECO:0000259" key="12">
    <source>
        <dbReference type="Pfam" id="PF00768"/>
    </source>
</evidence>
<dbReference type="PANTHER" id="PTHR21581">
    <property type="entry name" value="D-ALANYL-D-ALANINE CARBOXYPEPTIDASE"/>
    <property type="match status" value="1"/>
</dbReference>
<feature type="signal peptide" evidence="11">
    <location>
        <begin position="1"/>
        <end position="21"/>
    </location>
</feature>
<feature type="active site" evidence="7">
    <location>
        <position position="108"/>
    </location>
</feature>
<feature type="compositionally biased region" description="Polar residues" evidence="10">
    <location>
        <begin position="467"/>
        <end position="477"/>
    </location>
</feature>
<keyword evidence="4" id="KW-0133">Cell shape</keyword>
<dbReference type="InterPro" id="IPR018044">
    <property type="entry name" value="Peptidase_S11"/>
</dbReference>
<evidence type="ECO:0000313" key="13">
    <source>
        <dbReference type="EMBL" id="SUU83628.1"/>
    </source>
</evidence>
<dbReference type="EMBL" id="UIGB01000001">
    <property type="protein sequence ID" value="SUU83628.1"/>
    <property type="molecule type" value="Genomic_DNA"/>
</dbReference>
<dbReference type="GO" id="GO:0071555">
    <property type="term" value="P:cell wall organization"/>
    <property type="evidence" value="ECO:0007669"/>
    <property type="project" value="UniProtKB-KW"/>
</dbReference>
<dbReference type="PRINTS" id="PR00725">
    <property type="entry name" value="DADACBPTASE1"/>
</dbReference>
<evidence type="ECO:0000256" key="7">
    <source>
        <dbReference type="PIRSR" id="PIRSR618044-1"/>
    </source>
</evidence>
<feature type="compositionally biased region" description="Basic residues" evidence="10">
    <location>
        <begin position="376"/>
        <end position="393"/>
    </location>
</feature>
<keyword evidence="6" id="KW-0961">Cell wall biogenesis/degradation</keyword>
<name>A0A380W3R9_AFIFE</name>
<dbReference type="GO" id="GO:0009252">
    <property type="term" value="P:peptidoglycan biosynthetic process"/>
    <property type="evidence" value="ECO:0007669"/>
    <property type="project" value="UniProtKB-KW"/>
</dbReference>
<keyword evidence="13" id="KW-0645">Protease</keyword>
<feature type="region of interest" description="Disordered" evidence="10">
    <location>
        <begin position="373"/>
        <end position="477"/>
    </location>
</feature>
<evidence type="ECO:0000313" key="14">
    <source>
        <dbReference type="Proteomes" id="UP000254343"/>
    </source>
</evidence>
<dbReference type="RefSeq" id="WP_002718406.1">
    <property type="nucleotide sequence ID" value="NZ_UFSI01000001.1"/>
</dbReference>
<dbReference type="EC" id="3.4.16.4" evidence="13"/>
<dbReference type="GO" id="GO:0008360">
    <property type="term" value="P:regulation of cell shape"/>
    <property type="evidence" value="ECO:0007669"/>
    <property type="project" value="UniProtKB-KW"/>
</dbReference>
<reference evidence="13 14" key="1">
    <citation type="submission" date="2018-06" db="EMBL/GenBank/DDBJ databases">
        <authorList>
            <consortium name="Pathogen Informatics"/>
            <person name="Doyle S."/>
        </authorList>
    </citation>
    <scope>NUCLEOTIDE SEQUENCE [LARGE SCALE GENOMIC DNA]</scope>
    <source>
        <strain evidence="13 14">NCTC12722</strain>
    </source>
</reference>
<evidence type="ECO:0000256" key="9">
    <source>
        <dbReference type="RuleBase" id="RU004016"/>
    </source>
</evidence>
<feature type="chain" id="PRO_5016664798" evidence="11">
    <location>
        <begin position="22"/>
        <end position="477"/>
    </location>
</feature>
<dbReference type="InterPro" id="IPR012338">
    <property type="entry name" value="Beta-lactam/transpept-like"/>
</dbReference>
<evidence type="ECO:0000256" key="6">
    <source>
        <dbReference type="ARBA" id="ARBA00023316"/>
    </source>
</evidence>
<dbReference type="InterPro" id="IPR001967">
    <property type="entry name" value="Peptidase_S11_N"/>
</dbReference>
<proteinExistence type="inferred from homology"/>
<evidence type="ECO:0000256" key="8">
    <source>
        <dbReference type="PIRSR" id="PIRSR618044-2"/>
    </source>
</evidence>
<evidence type="ECO:0000256" key="2">
    <source>
        <dbReference type="ARBA" id="ARBA00022729"/>
    </source>
</evidence>
<dbReference type="GO" id="GO:0006508">
    <property type="term" value="P:proteolysis"/>
    <property type="evidence" value="ECO:0007669"/>
    <property type="project" value="InterPro"/>
</dbReference>
<dbReference type="Gene3D" id="3.40.710.10">
    <property type="entry name" value="DD-peptidase/beta-lactamase superfamily"/>
    <property type="match status" value="1"/>
</dbReference>
<evidence type="ECO:0000256" key="11">
    <source>
        <dbReference type="SAM" id="SignalP"/>
    </source>
</evidence>
<keyword evidence="2 11" id="KW-0732">Signal</keyword>
<feature type="compositionally biased region" description="Low complexity" evidence="10">
    <location>
        <begin position="414"/>
        <end position="461"/>
    </location>
</feature>
<protein>
    <submittedName>
        <fullName evidence="13">D-alanyl-D-alanine carboxypeptidase dacA</fullName>
        <ecNumber evidence="13">3.4.16.4</ecNumber>
    </submittedName>
</protein>
<keyword evidence="5" id="KW-0573">Peptidoglycan synthesis</keyword>
<accession>A0A380W3R9</accession>
<comment type="similarity">
    <text evidence="1 9">Belongs to the peptidase S11 family.</text>
</comment>
<evidence type="ECO:0000256" key="1">
    <source>
        <dbReference type="ARBA" id="ARBA00007164"/>
    </source>
</evidence>
<evidence type="ECO:0000256" key="5">
    <source>
        <dbReference type="ARBA" id="ARBA00022984"/>
    </source>
</evidence>
<feature type="active site" description="Acyl-ester intermediate" evidence="7">
    <location>
        <position position="48"/>
    </location>
</feature>
<dbReference type="PANTHER" id="PTHR21581:SF6">
    <property type="entry name" value="TRAFFICKING PROTEIN PARTICLE COMPLEX SUBUNIT 12"/>
    <property type="match status" value="1"/>
</dbReference>
<keyword evidence="3 13" id="KW-0378">Hydrolase</keyword>
<feature type="binding site" evidence="8">
    <location>
        <position position="210"/>
    </location>
    <ligand>
        <name>substrate</name>
    </ligand>
</feature>
<dbReference type="SUPFAM" id="SSF56601">
    <property type="entry name" value="beta-lactamase/transpeptidase-like"/>
    <property type="match status" value="1"/>
</dbReference>
<keyword evidence="13" id="KW-0121">Carboxypeptidase</keyword>
<dbReference type="Proteomes" id="UP000254343">
    <property type="component" value="Unassembled WGS sequence"/>
</dbReference>
<evidence type="ECO:0000256" key="4">
    <source>
        <dbReference type="ARBA" id="ARBA00022960"/>
    </source>
</evidence>
<evidence type="ECO:0000256" key="10">
    <source>
        <dbReference type="SAM" id="MobiDB-lite"/>
    </source>
</evidence>